<evidence type="ECO:0000313" key="1">
    <source>
        <dbReference type="EMBL" id="CAF4454830.1"/>
    </source>
</evidence>
<feature type="non-terminal residue" evidence="1">
    <location>
        <position position="13"/>
    </location>
</feature>
<protein>
    <submittedName>
        <fullName evidence="1">Uncharacterized protein</fullName>
    </submittedName>
</protein>
<organism evidence="1 2">
    <name type="scientific">Adineta steineri</name>
    <dbReference type="NCBI Taxonomy" id="433720"/>
    <lineage>
        <taxon>Eukaryota</taxon>
        <taxon>Metazoa</taxon>
        <taxon>Spiralia</taxon>
        <taxon>Gnathifera</taxon>
        <taxon>Rotifera</taxon>
        <taxon>Eurotatoria</taxon>
        <taxon>Bdelloidea</taxon>
        <taxon>Adinetida</taxon>
        <taxon>Adinetidae</taxon>
        <taxon>Adineta</taxon>
    </lineage>
</organism>
<gene>
    <name evidence="1" type="ORF">OKA104_LOCUS54363</name>
</gene>
<reference evidence="1" key="1">
    <citation type="submission" date="2021-02" db="EMBL/GenBank/DDBJ databases">
        <authorList>
            <person name="Nowell W R."/>
        </authorList>
    </citation>
    <scope>NUCLEOTIDE SEQUENCE</scope>
</reference>
<dbReference type="Proteomes" id="UP000663881">
    <property type="component" value="Unassembled WGS sequence"/>
</dbReference>
<name>A0A820SEA0_9BILA</name>
<proteinExistence type="predicted"/>
<evidence type="ECO:0000313" key="2">
    <source>
        <dbReference type="Proteomes" id="UP000663881"/>
    </source>
</evidence>
<sequence>MPYPIDFWIAFAS</sequence>
<dbReference type="EMBL" id="CAJOAY010036046">
    <property type="protein sequence ID" value="CAF4454830.1"/>
    <property type="molecule type" value="Genomic_DNA"/>
</dbReference>
<accession>A0A820SEA0</accession>
<comment type="caution">
    <text evidence="1">The sequence shown here is derived from an EMBL/GenBank/DDBJ whole genome shotgun (WGS) entry which is preliminary data.</text>
</comment>